<protein>
    <submittedName>
        <fullName evidence="1">Uncharacterized protein</fullName>
    </submittedName>
</protein>
<dbReference type="AlphaFoldDB" id="A0A399DWN1"/>
<dbReference type="KEGG" id="mtai:Mtai_v1c28910"/>
<accession>A0A399DWN1</accession>
<organism evidence="1 2">
    <name type="scientific">Meiothermus taiwanensis</name>
    <dbReference type="NCBI Taxonomy" id="172827"/>
    <lineage>
        <taxon>Bacteria</taxon>
        <taxon>Thermotogati</taxon>
        <taxon>Deinococcota</taxon>
        <taxon>Deinococci</taxon>
        <taxon>Thermales</taxon>
        <taxon>Thermaceae</taxon>
        <taxon>Meiothermus</taxon>
    </lineage>
</organism>
<evidence type="ECO:0000313" key="1">
    <source>
        <dbReference type="EMBL" id="RIH76487.1"/>
    </source>
</evidence>
<dbReference type="Proteomes" id="UP000266089">
    <property type="component" value="Unassembled WGS sequence"/>
</dbReference>
<dbReference type="EMBL" id="QWKX01000042">
    <property type="protein sequence ID" value="RIH76487.1"/>
    <property type="molecule type" value="Genomic_DNA"/>
</dbReference>
<gene>
    <name evidence="1" type="ORF">Mcate_01759</name>
</gene>
<name>A0A399DWN1_9DEIN</name>
<comment type="caution">
    <text evidence="1">The sequence shown here is derived from an EMBL/GenBank/DDBJ whole genome shotgun (WGS) entry which is preliminary data.</text>
</comment>
<evidence type="ECO:0000313" key="2">
    <source>
        <dbReference type="Proteomes" id="UP000266089"/>
    </source>
</evidence>
<reference evidence="1 2" key="1">
    <citation type="submission" date="2018-08" db="EMBL/GenBank/DDBJ databases">
        <title>Meiothermus cateniformans JCM 15151 genome sequencing project.</title>
        <authorList>
            <person name="Da Costa M.S."/>
            <person name="Albuquerque L."/>
            <person name="Raposo P."/>
            <person name="Froufe H.J.C."/>
            <person name="Barroso C.S."/>
            <person name="Egas C."/>
        </authorList>
    </citation>
    <scope>NUCLEOTIDE SEQUENCE [LARGE SCALE GENOMIC DNA]</scope>
    <source>
        <strain evidence="1 2">JCM 15151</strain>
    </source>
</reference>
<proteinExistence type="predicted"/>
<dbReference type="RefSeq" id="WP_027887970.1">
    <property type="nucleotide sequence ID" value="NZ_JBHSXZ010000056.1"/>
</dbReference>
<sequence length="180" mass="18695">MAADTLPTNACGNPTVTLSSSTASRTLTLEVSNARGKKGSATVNISVSPAPTNYPPNASITQPAGVNPEVGYTQIALKGWVQDNENETLTYTWKIQRLDGSGNPISGTLQNVPGGSGNVSFTSGGTDLPTVTITNLTSLYPGATCGLRFRLFLELTDGNAGPPARPTVATQDFRLPPCIN</sequence>